<evidence type="ECO:0000256" key="1">
    <source>
        <dbReference type="ARBA" id="ARBA00004613"/>
    </source>
</evidence>
<dbReference type="Pfam" id="PF14670">
    <property type="entry name" value="FXa_inhibition"/>
    <property type="match status" value="1"/>
</dbReference>
<dbReference type="Pfam" id="PF10393">
    <property type="entry name" value="Matrilin_ccoil"/>
    <property type="match status" value="1"/>
</dbReference>
<dbReference type="AlphaFoldDB" id="G3VXY4"/>
<dbReference type="GO" id="GO:0030198">
    <property type="term" value="P:extracellular matrix organization"/>
    <property type="evidence" value="ECO:0007669"/>
    <property type="project" value="Ensembl"/>
</dbReference>
<dbReference type="PRINTS" id="PR00453">
    <property type="entry name" value="VWFADOMAIN"/>
</dbReference>
<reference evidence="13 14" key="1">
    <citation type="journal article" date="2011" name="Proc. Natl. Acad. Sci. U.S.A.">
        <title>Genetic diversity and population structure of the endangered marsupial Sarcophilus harrisii (Tasmanian devil).</title>
        <authorList>
            <person name="Miller W."/>
            <person name="Hayes V.M."/>
            <person name="Ratan A."/>
            <person name="Petersen D.C."/>
            <person name="Wittekindt N.E."/>
            <person name="Miller J."/>
            <person name="Walenz B."/>
            <person name="Knight J."/>
            <person name="Qi J."/>
            <person name="Zhao F."/>
            <person name="Wang Q."/>
            <person name="Bedoya-Reina O.C."/>
            <person name="Katiyar N."/>
            <person name="Tomsho L.P."/>
            <person name="Kasson L.M."/>
            <person name="Hardie R.A."/>
            <person name="Woodbridge P."/>
            <person name="Tindall E.A."/>
            <person name="Bertelsen M.F."/>
            <person name="Dixon D."/>
            <person name="Pyecroft S."/>
            <person name="Helgen K.M."/>
            <person name="Lesk A.M."/>
            <person name="Pringle T.H."/>
            <person name="Patterson N."/>
            <person name="Zhang Y."/>
            <person name="Kreiss A."/>
            <person name="Woods G.M."/>
            <person name="Jones M.E."/>
            <person name="Schuster S.C."/>
        </authorList>
    </citation>
    <scope>NUCLEOTIDE SEQUENCE [LARGE SCALE GENOMIC DNA]</scope>
</reference>
<dbReference type="Proteomes" id="UP000007648">
    <property type="component" value="Unassembled WGS sequence"/>
</dbReference>
<dbReference type="STRING" id="9305.ENSSHAP00000008039"/>
<dbReference type="eggNOG" id="KOG1217">
    <property type="taxonomic scope" value="Eukaryota"/>
</dbReference>
<evidence type="ECO:0000256" key="4">
    <source>
        <dbReference type="ARBA" id="ARBA00022729"/>
    </source>
</evidence>
<dbReference type="Gene3D" id="2.10.25.10">
    <property type="entry name" value="Laminin"/>
    <property type="match status" value="4"/>
</dbReference>
<dbReference type="InterPro" id="IPR019466">
    <property type="entry name" value="Matrilin_CC_trimer"/>
</dbReference>
<dbReference type="PANTHER" id="PTHR24020:SF12">
    <property type="entry name" value="MATRILIN-3"/>
    <property type="match status" value="1"/>
</dbReference>
<evidence type="ECO:0000313" key="13">
    <source>
        <dbReference type="Ensembl" id="ENSSHAP00000008039.2"/>
    </source>
</evidence>
<dbReference type="PANTHER" id="PTHR24020">
    <property type="entry name" value="COLLAGEN ALPHA"/>
    <property type="match status" value="1"/>
</dbReference>
<dbReference type="SMART" id="SM01279">
    <property type="entry name" value="Matrilin_ccoil"/>
    <property type="match status" value="1"/>
</dbReference>
<evidence type="ECO:0000256" key="7">
    <source>
        <dbReference type="ARBA" id="ARBA00023157"/>
    </source>
</evidence>
<dbReference type="GO" id="GO:0005576">
    <property type="term" value="C:extracellular region"/>
    <property type="evidence" value="ECO:0007669"/>
    <property type="project" value="UniProtKB-SubCell"/>
</dbReference>
<dbReference type="SUPFAM" id="SSF57184">
    <property type="entry name" value="Growth factor receptor domain"/>
    <property type="match status" value="1"/>
</dbReference>
<comment type="subcellular location">
    <subcellularLocation>
        <location evidence="1">Secreted</location>
    </subcellularLocation>
</comment>
<evidence type="ECO:0000256" key="5">
    <source>
        <dbReference type="ARBA" id="ARBA00022737"/>
    </source>
</evidence>
<dbReference type="InterPro" id="IPR002035">
    <property type="entry name" value="VWF_A"/>
</dbReference>
<dbReference type="GO" id="GO:0051216">
    <property type="term" value="P:cartilage development"/>
    <property type="evidence" value="ECO:0007669"/>
    <property type="project" value="Ensembl"/>
</dbReference>
<evidence type="ECO:0000256" key="6">
    <source>
        <dbReference type="ARBA" id="ARBA00023054"/>
    </source>
</evidence>
<feature type="signal peptide" evidence="11">
    <location>
        <begin position="1"/>
        <end position="37"/>
    </location>
</feature>
<keyword evidence="5" id="KW-0677">Repeat</keyword>
<keyword evidence="3" id="KW-0245">EGF-like domain</keyword>
<dbReference type="Ensembl" id="ENSSHAT00000008103.2">
    <property type="protein sequence ID" value="ENSSHAP00000008039.2"/>
    <property type="gene ID" value="ENSSHAG00000006973.2"/>
</dbReference>
<dbReference type="Pfam" id="PF07645">
    <property type="entry name" value="EGF_CA"/>
    <property type="match status" value="2"/>
</dbReference>
<dbReference type="Pfam" id="PF12662">
    <property type="entry name" value="cEGF"/>
    <property type="match status" value="1"/>
</dbReference>
<keyword evidence="4 11" id="KW-0732">Signal</keyword>
<protein>
    <recommendedName>
        <fullName evidence="9">Matrilin-3</fullName>
    </recommendedName>
</protein>
<organism evidence="13 14">
    <name type="scientific">Sarcophilus harrisii</name>
    <name type="common">Tasmanian devil</name>
    <name type="synonym">Sarcophilus laniarius</name>
    <dbReference type="NCBI Taxonomy" id="9305"/>
    <lineage>
        <taxon>Eukaryota</taxon>
        <taxon>Metazoa</taxon>
        <taxon>Chordata</taxon>
        <taxon>Craniata</taxon>
        <taxon>Vertebrata</taxon>
        <taxon>Euteleostomi</taxon>
        <taxon>Mammalia</taxon>
        <taxon>Metatheria</taxon>
        <taxon>Dasyuromorphia</taxon>
        <taxon>Dasyuridae</taxon>
        <taxon>Sarcophilus</taxon>
    </lineage>
</organism>
<feature type="chain" id="PRO_5029535476" description="Matrilin-3" evidence="11">
    <location>
        <begin position="38"/>
        <end position="497"/>
    </location>
</feature>
<dbReference type="SMART" id="SM00181">
    <property type="entry name" value="EGF"/>
    <property type="match status" value="4"/>
</dbReference>
<dbReference type="InterPro" id="IPR000742">
    <property type="entry name" value="EGF"/>
</dbReference>
<feature type="region of interest" description="Disordered" evidence="10">
    <location>
        <begin position="42"/>
        <end position="84"/>
    </location>
</feature>
<dbReference type="Gene3D" id="1.20.5.30">
    <property type="match status" value="1"/>
</dbReference>
<evidence type="ECO:0000256" key="11">
    <source>
        <dbReference type="SAM" id="SignalP"/>
    </source>
</evidence>
<dbReference type="GO" id="GO:0005509">
    <property type="term" value="F:calcium ion binding"/>
    <property type="evidence" value="ECO:0007669"/>
    <property type="project" value="InterPro"/>
</dbReference>
<dbReference type="SMART" id="SM00327">
    <property type="entry name" value="VWA"/>
    <property type="match status" value="1"/>
</dbReference>
<keyword evidence="7" id="KW-1015">Disulfide bond</keyword>
<dbReference type="SUPFAM" id="SSF57196">
    <property type="entry name" value="EGF/Laminin"/>
    <property type="match status" value="1"/>
</dbReference>
<dbReference type="FunFam" id="3.40.50.410:FF:000018">
    <property type="entry name" value="Matrilin 1"/>
    <property type="match status" value="1"/>
</dbReference>
<dbReference type="SUPFAM" id="SSF53300">
    <property type="entry name" value="vWA-like"/>
    <property type="match status" value="1"/>
</dbReference>
<name>G3VXY4_SARHA</name>
<dbReference type="InterPro" id="IPR036337">
    <property type="entry name" value="Matrilin_CC_sf"/>
</dbReference>
<dbReference type="InterPro" id="IPR026823">
    <property type="entry name" value="cEGF"/>
</dbReference>
<feature type="domain" description="VWFA" evidence="12">
    <location>
        <begin position="93"/>
        <end position="268"/>
    </location>
</feature>
<dbReference type="HOGENOM" id="CLU_008905_6_1_1"/>
<keyword evidence="2" id="KW-0964">Secreted</keyword>
<evidence type="ECO:0000256" key="8">
    <source>
        <dbReference type="ARBA" id="ARBA00056017"/>
    </source>
</evidence>
<evidence type="ECO:0000256" key="9">
    <source>
        <dbReference type="ARBA" id="ARBA00074606"/>
    </source>
</evidence>
<evidence type="ECO:0000313" key="14">
    <source>
        <dbReference type="Proteomes" id="UP000007648"/>
    </source>
</evidence>
<evidence type="ECO:0000259" key="12">
    <source>
        <dbReference type="PROSITE" id="PS50234"/>
    </source>
</evidence>
<proteinExistence type="predicted"/>
<dbReference type="SMART" id="SM00179">
    <property type="entry name" value="EGF_CA"/>
    <property type="match status" value="4"/>
</dbReference>
<dbReference type="FunCoup" id="G3VXY4">
    <property type="interactions" value="121"/>
</dbReference>
<dbReference type="GeneTree" id="ENSGT00940000157581"/>
<dbReference type="InParanoid" id="G3VXY4"/>
<dbReference type="InterPro" id="IPR049883">
    <property type="entry name" value="NOTCH1_EGF-like"/>
</dbReference>
<feature type="compositionally biased region" description="Low complexity" evidence="10">
    <location>
        <begin position="59"/>
        <end position="68"/>
    </location>
</feature>
<keyword evidence="6" id="KW-0175">Coiled coil</keyword>
<dbReference type="InterPro" id="IPR050525">
    <property type="entry name" value="ECM_Assembly_Org"/>
</dbReference>
<sequence length="497" mass="53757">MHQGVRTMGRRLGASPLRFFPFLLLFFLLLWVPTARGQAAGRDRRQLGLRRPGGGPGSSLGAPGYAGAREPQIPRRGAGGSRSAEVCRSRPLDLVFIIDSSRSVRPQQFAKVKSFVAKIIESLDIGASATRVALVNYASTVKIEFSLQTYSDKASVKQAVSRVIPLSTGTMSGLAIQKAMDEAFAVEAGARAASSNIPKVAIMVTDGRPQDQVEEVAARARAAGIEIYAVGVDRADMQSLRTIASRPLDDHVFYVETYGVIEKVTSKFRETFCALDQCALGTHQCEHVCVSDGGGAHHCKCSQGYTLNEDKRTCSAIDKCALNTHGCEHICVSERAGGYHCECYEGYFLNEDKKTCSAQDRCALGTHQCQHICVSDGAGAHHCQCYEGYSLNPDKKTCSADNQCALGTHRCQHLCEPAGPGAYRCRCRPGFILQGDGRSCAAVEEARRLVSTQDACSCDATLAFQEKVTSYLQRLSAKHILWVPSSSLLLSISRSVS</sequence>
<dbReference type="Gene3D" id="3.40.50.410">
    <property type="entry name" value="von Willebrand factor, type A domain"/>
    <property type="match status" value="1"/>
</dbReference>
<dbReference type="Pfam" id="PF00092">
    <property type="entry name" value="VWA"/>
    <property type="match status" value="1"/>
</dbReference>
<evidence type="ECO:0000256" key="2">
    <source>
        <dbReference type="ARBA" id="ARBA00022525"/>
    </source>
</evidence>
<evidence type="ECO:0000256" key="10">
    <source>
        <dbReference type="SAM" id="MobiDB-lite"/>
    </source>
</evidence>
<dbReference type="InterPro" id="IPR036465">
    <property type="entry name" value="vWFA_dom_sf"/>
</dbReference>
<keyword evidence="14" id="KW-1185">Reference proteome</keyword>
<accession>G3VXY4</accession>
<dbReference type="InterPro" id="IPR009030">
    <property type="entry name" value="Growth_fac_rcpt_cys_sf"/>
</dbReference>
<dbReference type="InterPro" id="IPR001881">
    <property type="entry name" value="EGF-like_Ca-bd_dom"/>
</dbReference>
<comment type="function">
    <text evidence="8">Major component of the extracellular matrix of cartilage and may play a role in the formation of extracellular filamentous networks.</text>
</comment>
<dbReference type="PROSITE" id="PS01186">
    <property type="entry name" value="EGF_2"/>
    <property type="match status" value="4"/>
</dbReference>
<dbReference type="FunFam" id="2.10.25.10:FF:000126">
    <property type="entry name" value="Matrilin 3"/>
    <property type="match status" value="3"/>
</dbReference>
<reference evidence="13" key="3">
    <citation type="submission" date="2025-09" db="UniProtKB">
        <authorList>
            <consortium name="Ensembl"/>
        </authorList>
    </citation>
    <scope>IDENTIFICATION</scope>
</reference>
<dbReference type="PROSITE" id="PS50234">
    <property type="entry name" value="VWFA"/>
    <property type="match status" value="1"/>
</dbReference>
<gene>
    <name evidence="13" type="primary">MATN3</name>
</gene>
<evidence type="ECO:0000256" key="3">
    <source>
        <dbReference type="ARBA" id="ARBA00022536"/>
    </source>
</evidence>
<dbReference type="GO" id="GO:0120216">
    <property type="term" value="C:matrilin complex"/>
    <property type="evidence" value="ECO:0007669"/>
    <property type="project" value="Ensembl"/>
</dbReference>
<reference evidence="13" key="2">
    <citation type="submission" date="2025-08" db="UniProtKB">
        <authorList>
            <consortium name="Ensembl"/>
        </authorList>
    </citation>
    <scope>IDENTIFICATION</scope>
</reference>